<feature type="transmembrane region" description="Helical" evidence="2">
    <location>
        <begin position="424"/>
        <end position="444"/>
    </location>
</feature>
<feature type="signal peptide" evidence="3">
    <location>
        <begin position="1"/>
        <end position="22"/>
    </location>
</feature>
<feature type="domain" description="FimV N-terminal" evidence="4">
    <location>
        <begin position="23"/>
        <end position="129"/>
    </location>
</feature>
<keyword evidence="2" id="KW-1133">Transmembrane helix</keyword>
<name>A0A369WQU7_9GAMM</name>
<dbReference type="CDD" id="cd00118">
    <property type="entry name" value="LysM"/>
    <property type="match status" value="1"/>
</dbReference>
<dbReference type="RefSeq" id="WP_114694055.1">
    <property type="nucleotide sequence ID" value="NZ_QQOH01000001.1"/>
</dbReference>
<dbReference type="NCBIfam" id="TIGR03505">
    <property type="entry name" value="FimV_core"/>
    <property type="match status" value="1"/>
</dbReference>
<proteinExistence type="predicted"/>
<dbReference type="Pfam" id="PF25800">
    <property type="entry name" value="FimV_N"/>
    <property type="match status" value="1"/>
</dbReference>
<keyword evidence="6" id="KW-1185">Reference proteome</keyword>
<dbReference type="AlphaFoldDB" id="A0A369WQU7"/>
<keyword evidence="3" id="KW-0732">Signal</keyword>
<comment type="caution">
    <text evidence="5">The sequence shown here is derived from an EMBL/GenBank/DDBJ whole genome shotgun (WGS) entry which is preliminary data.</text>
</comment>
<feature type="compositionally biased region" description="Acidic residues" evidence="1">
    <location>
        <begin position="669"/>
        <end position="689"/>
    </location>
</feature>
<feature type="compositionally biased region" description="Basic and acidic residues" evidence="1">
    <location>
        <begin position="300"/>
        <end position="311"/>
    </location>
</feature>
<dbReference type="Gene3D" id="3.10.350.10">
    <property type="entry name" value="LysM domain"/>
    <property type="match status" value="1"/>
</dbReference>
<evidence type="ECO:0000256" key="1">
    <source>
        <dbReference type="SAM" id="MobiDB-lite"/>
    </source>
</evidence>
<feature type="region of interest" description="Disordered" evidence="1">
    <location>
        <begin position="492"/>
        <end position="517"/>
    </location>
</feature>
<dbReference type="InterPro" id="IPR057840">
    <property type="entry name" value="FimV_N"/>
</dbReference>
<dbReference type="InterPro" id="IPR020012">
    <property type="entry name" value="LysM_FimV"/>
</dbReference>
<dbReference type="NCBIfam" id="TIGR03504">
    <property type="entry name" value="FimV_Cterm"/>
    <property type="match status" value="1"/>
</dbReference>
<dbReference type="InterPro" id="IPR036779">
    <property type="entry name" value="LysM_dom_sf"/>
</dbReference>
<evidence type="ECO:0000313" key="5">
    <source>
        <dbReference type="EMBL" id="RDE24468.1"/>
    </source>
</evidence>
<dbReference type="Proteomes" id="UP000253769">
    <property type="component" value="Unassembled WGS sequence"/>
</dbReference>
<keyword evidence="2" id="KW-0812">Transmembrane</keyword>
<feature type="compositionally biased region" description="Acidic residues" evidence="1">
    <location>
        <begin position="601"/>
        <end position="651"/>
    </location>
</feature>
<feature type="compositionally biased region" description="Acidic residues" evidence="1">
    <location>
        <begin position="498"/>
        <end position="514"/>
    </location>
</feature>
<accession>A0A369WQU7</accession>
<gene>
    <name evidence="5" type="ORF">DV711_02445</name>
</gene>
<feature type="region of interest" description="Disordered" evidence="1">
    <location>
        <begin position="245"/>
        <end position="332"/>
    </location>
</feature>
<feature type="chain" id="PRO_5016688388" description="FimV N-terminal domain-containing protein" evidence="3">
    <location>
        <begin position="23"/>
        <end position="964"/>
    </location>
</feature>
<dbReference type="InterPro" id="IPR020011">
    <property type="entry name" value="FimV_C"/>
</dbReference>
<evidence type="ECO:0000259" key="4">
    <source>
        <dbReference type="Pfam" id="PF25800"/>
    </source>
</evidence>
<protein>
    <recommendedName>
        <fullName evidence="4">FimV N-terminal domain-containing protein</fullName>
    </recommendedName>
</protein>
<evidence type="ECO:0000256" key="2">
    <source>
        <dbReference type="SAM" id="Phobius"/>
    </source>
</evidence>
<sequence>MLRKCAISLAVIGALSATQANALGLGEVKVSSALNQPLKAEIDLLQLRGLNASQIITGLADADDFFLAGVKPSAVLSDLNFKLDIKGGQGRIILTSNEPIREPFLNFLIEVNWPSGRLVREYTVLLDPPVFTAGDLAPRNQPVAPVSQPKPMAKAVQQGQAVKPASTAPAAAMTAGPGTYYVKTDDTLWQIALRTRPDRSISPQQMMMAIQRANPDAFYNNNINRLKSGVVLEIPGKQEILGVGHSESMKEVKRQNTNWKGEPASAAEPEAEKLDAAKQEMASGGKSNEEDAQLRIVSKPVEESSEPKEAMEEPVATASSETETDPEQSADQNLAEELAAKNEELEEQLVVTLEGLEKVERDNTEMFDRLDNLTQQMELMQREIELKNQQLAELQRNLAQKQAQQAPVAPAPAPSAGSDLPLPLSWIAGIGAGVLALLGGLLVFMRKRREDQDVEEALVVLNEQEAMQQLAEEQAAGAETSVEAAVEAAASDAVDQVSLDDSELDQLETTEDPNDPFNMAAGDGLADDLDTVSTEELDNVLGDDLDLDMDLKLDEPIEEDPEMAAFSNSLLDDDEYDLSTGMDEDEPSVGDSSETESAPESIDDIDTDLDALLGEGDEGIDFGELDMDQEPVGADDELASLAEPEEFDVELPESAVEATDTLAPLESSSELDDLLGDDDAELPTFDSDDLDELEVKPVNDQVDLVGDEEDEILDDDTLDALLGQADTGDDADEPGAPKLEAEATQLDDELDFDSIGELDEVELGGTSVETDPEEVQLETLQVDDLPDQQMEIDEQLGEEASEFEFENDSTVESALELADTDPDADDLDLDFEDQTDDGLSLDVDEPAKVPADLGEPETEVALSTLTLEDDLDEAGEAELEAELEQMLESEDNAVALQETELDSESTEINYLDEADEVGTKLDLARAYIDMDDTDGARDILQEVVSEGSAEQAAEAQKLLENLST</sequence>
<dbReference type="OrthoDB" id="5298707at2"/>
<feature type="region of interest" description="Disordered" evidence="1">
    <location>
        <begin position="556"/>
        <end position="689"/>
    </location>
</feature>
<feature type="region of interest" description="Disordered" evidence="1">
    <location>
        <begin position="833"/>
        <end position="857"/>
    </location>
</feature>
<dbReference type="EMBL" id="QQOH01000001">
    <property type="protein sequence ID" value="RDE24468.1"/>
    <property type="molecule type" value="Genomic_DNA"/>
</dbReference>
<dbReference type="Gene3D" id="1.20.58.2200">
    <property type="match status" value="1"/>
</dbReference>
<dbReference type="InterPro" id="IPR018392">
    <property type="entry name" value="LysM"/>
</dbReference>
<organism evidence="5 6">
    <name type="scientific">Motiliproteus coralliicola</name>
    <dbReference type="NCBI Taxonomy" id="2283196"/>
    <lineage>
        <taxon>Bacteria</taxon>
        <taxon>Pseudomonadati</taxon>
        <taxon>Pseudomonadota</taxon>
        <taxon>Gammaproteobacteria</taxon>
        <taxon>Oceanospirillales</taxon>
        <taxon>Oceanospirillaceae</taxon>
        <taxon>Motiliproteus</taxon>
    </lineage>
</organism>
<reference evidence="5 6" key="1">
    <citation type="submission" date="2018-07" db="EMBL/GenBank/DDBJ databases">
        <title>Motiliproteus coralliicola sp. nov., a bacterium isolated from Coral.</title>
        <authorList>
            <person name="Wang G."/>
        </authorList>
    </citation>
    <scope>NUCLEOTIDE SEQUENCE [LARGE SCALE GENOMIC DNA]</scope>
    <source>
        <strain evidence="5 6">C34</strain>
    </source>
</reference>
<feature type="compositionally biased region" description="Acidic residues" evidence="1">
    <location>
        <begin position="571"/>
        <end position="588"/>
    </location>
</feature>
<evidence type="ECO:0000256" key="3">
    <source>
        <dbReference type="SAM" id="SignalP"/>
    </source>
</evidence>
<dbReference type="InterPro" id="IPR038440">
    <property type="entry name" value="FimV_C_sf"/>
</dbReference>
<keyword evidence="2" id="KW-0472">Membrane</keyword>
<evidence type="ECO:0000313" key="6">
    <source>
        <dbReference type="Proteomes" id="UP000253769"/>
    </source>
</evidence>